<dbReference type="InterPro" id="IPR002347">
    <property type="entry name" value="SDR_fam"/>
</dbReference>
<keyword evidence="2" id="KW-0560">Oxidoreductase</keyword>
<evidence type="ECO:0000313" key="4">
    <source>
        <dbReference type="EMBL" id="CAB4878525.1"/>
    </source>
</evidence>
<gene>
    <name evidence="3" type="ORF">UFOPK3164_00210</name>
    <name evidence="4" type="ORF">UFOPK3427_01293</name>
    <name evidence="5" type="ORF">UFOPK4112_00581</name>
</gene>
<dbReference type="GO" id="GO:0016491">
    <property type="term" value="F:oxidoreductase activity"/>
    <property type="evidence" value="ECO:0007669"/>
    <property type="project" value="UniProtKB-KW"/>
</dbReference>
<comment type="similarity">
    <text evidence="1">Belongs to the short-chain dehydrogenases/reductases (SDR) family.</text>
</comment>
<dbReference type="AlphaFoldDB" id="A0A6J7QMJ5"/>
<proteinExistence type="inferred from homology"/>
<evidence type="ECO:0000313" key="5">
    <source>
        <dbReference type="EMBL" id="CAB5015642.1"/>
    </source>
</evidence>
<name>A0A6J7QMJ5_9ZZZZ</name>
<dbReference type="EMBL" id="CAFABE010000005">
    <property type="protein sequence ID" value="CAB4817900.1"/>
    <property type="molecule type" value="Genomic_DNA"/>
</dbReference>
<organism evidence="5">
    <name type="scientific">freshwater metagenome</name>
    <dbReference type="NCBI Taxonomy" id="449393"/>
    <lineage>
        <taxon>unclassified sequences</taxon>
        <taxon>metagenomes</taxon>
        <taxon>ecological metagenomes</taxon>
    </lineage>
</organism>
<reference evidence="5" key="1">
    <citation type="submission" date="2020-05" db="EMBL/GenBank/DDBJ databases">
        <authorList>
            <person name="Chiriac C."/>
            <person name="Salcher M."/>
            <person name="Ghai R."/>
            <person name="Kavagutti S V."/>
        </authorList>
    </citation>
    <scope>NUCLEOTIDE SEQUENCE</scope>
</reference>
<dbReference type="EMBL" id="CAFBLT010000001">
    <property type="protein sequence ID" value="CAB4878525.1"/>
    <property type="molecule type" value="Genomic_DNA"/>
</dbReference>
<dbReference type="Pfam" id="PF00106">
    <property type="entry name" value="adh_short"/>
    <property type="match status" value="1"/>
</dbReference>
<dbReference type="EMBL" id="CAFBPM010000004">
    <property type="protein sequence ID" value="CAB5015642.1"/>
    <property type="molecule type" value="Genomic_DNA"/>
</dbReference>
<dbReference type="CDD" id="cd05233">
    <property type="entry name" value="SDR_c"/>
    <property type="match status" value="1"/>
</dbReference>
<dbReference type="PRINTS" id="PR00081">
    <property type="entry name" value="GDHRDH"/>
</dbReference>
<accession>A0A6J7QMJ5</accession>
<evidence type="ECO:0000256" key="1">
    <source>
        <dbReference type="ARBA" id="ARBA00006484"/>
    </source>
</evidence>
<dbReference type="PANTHER" id="PTHR43669:SF3">
    <property type="entry name" value="ALCOHOL DEHYDROGENASE, PUTATIVE (AFU_ORTHOLOGUE AFUA_3G03445)-RELATED"/>
    <property type="match status" value="1"/>
</dbReference>
<dbReference type="PANTHER" id="PTHR43669">
    <property type="entry name" value="5-KETO-D-GLUCONATE 5-REDUCTASE"/>
    <property type="match status" value="1"/>
</dbReference>
<evidence type="ECO:0000256" key="2">
    <source>
        <dbReference type="ARBA" id="ARBA00023002"/>
    </source>
</evidence>
<dbReference type="Gene3D" id="3.40.50.720">
    <property type="entry name" value="NAD(P)-binding Rossmann-like Domain"/>
    <property type="match status" value="1"/>
</dbReference>
<evidence type="ECO:0000313" key="3">
    <source>
        <dbReference type="EMBL" id="CAB4817900.1"/>
    </source>
</evidence>
<dbReference type="InterPro" id="IPR036291">
    <property type="entry name" value="NAD(P)-bd_dom_sf"/>
</dbReference>
<sequence>MSFDVAGTCAVITGGGHGIGRAFAEAIAKEGANVVIADVNKARADKIANRLGGISVACDVGDHASLVSLVEQAVDTFGPVKVFCSNAGILDQGPDLGSSIEQIDAITRVNLLSHVWAAQAVLPSMIEQGGGYFVQTLSSAALITGPAGMGYTFTKHGALGFAEWLALNYADKNIHVSCLCPNLVNTGLLGRDEDNESAESPFVLPEGLGDVVEPEACAEATIAAMKEGRFLVLPHQRVGESFKRKANDYDAWLATSGERIRGLRPSP</sequence>
<protein>
    <submittedName>
        <fullName evidence="5">Unannotated protein</fullName>
    </submittedName>
</protein>
<dbReference type="SUPFAM" id="SSF51735">
    <property type="entry name" value="NAD(P)-binding Rossmann-fold domains"/>
    <property type="match status" value="1"/>
</dbReference>